<keyword evidence="3" id="KW-1185">Reference proteome</keyword>
<dbReference type="AlphaFoldDB" id="A0A1W4X3J2"/>
<organism evidence="3 4">
    <name type="scientific">Agrilus planipennis</name>
    <name type="common">Emerald ash borer</name>
    <name type="synonym">Agrilus marcopoli</name>
    <dbReference type="NCBI Taxonomy" id="224129"/>
    <lineage>
        <taxon>Eukaryota</taxon>
        <taxon>Metazoa</taxon>
        <taxon>Ecdysozoa</taxon>
        <taxon>Arthropoda</taxon>
        <taxon>Hexapoda</taxon>
        <taxon>Insecta</taxon>
        <taxon>Pterygota</taxon>
        <taxon>Neoptera</taxon>
        <taxon>Endopterygota</taxon>
        <taxon>Coleoptera</taxon>
        <taxon>Polyphaga</taxon>
        <taxon>Elateriformia</taxon>
        <taxon>Buprestoidea</taxon>
        <taxon>Buprestidae</taxon>
        <taxon>Agrilinae</taxon>
        <taxon>Agrilus</taxon>
    </lineage>
</organism>
<evidence type="ECO:0000313" key="4">
    <source>
        <dbReference type="RefSeq" id="XP_018330654.1"/>
    </source>
</evidence>
<dbReference type="GO" id="GO:0005737">
    <property type="term" value="C:cytoplasm"/>
    <property type="evidence" value="ECO:0007669"/>
    <property type="project" value="TreeGrafter"/>
</dbReference>
<evidence type="ECO:0000256" key="1">
    <source>
        <dbReference type="ARBA" id="ARBA00022786"/>
    </source>
</evidence>
<dbReference type="OrthoDB" id="10257471at2759"/>
<name>A0A1W4X3J2_AGRPL</name>
<dbReference type="Pfam" id="PF12937">
    <property type="entry name" value="F-box-like"/>
    <property type="match status" value="1"/>
</dbReference>
<gene>
    <name evidence="4" type="primary">LOC108740712</name>
</gene>
<dbReference type="InterPro" id="IPR006553">
    <property type="entry name" value="Leu-rich_rpt_Cys-con_subtyp"/>
</dbReference>
<dbReference type="STRING" id="224129.A0A1W4X3J2"/>
<protein>
    <submittedName>
        <fullName evidence="4">Uncharacterized F-box/LRR-repeat protein C02F5.7-like isoform X1</fullName>
    </submittedName>
</protein>
<dbReference type="GeneID" id="108740712"/>
<accession>A0A1W4X3J2</accession>
<dbReference type="PANTHER" id="PTHR13382:SF7">
    <property type="entry name" value="LEUCINE-RICH REPEAT-CONTAINING PROTEIN"/>
    <property type="match status" value="1"/>
</dbReference>
<evidence type="ECO:0000313" key="3">
    <source>
        <dbReference type="Proteomes" id="UP000192223"/>
    </source>
</evidence>
<dbReference type="InterPro" id="IPR050648">
    <property type="entry name" value="F-box_LRR-repeat"/>
</dbReference>
<dbReference type="SMART" id="SM00367">
    <property type="entry name" value="LRR_CC"/>
    <property type="match status" value="4"/>
</dbReference>
<feature type="domain" description="F-box" evidence="2">
    <location>
        <begin position="41"/>
        <end position="88"/>
    </location>
</feature>
<dbReference type="Proteomes" id="UP000192223">
    <property type="component" value="Unplaced"/>
</dbReference>
<reference evidence="4" key="1">
    <citation type="submission" date="2025-08" db="UniProtKB">
        <authorList>
            <consortium name="RefSeq"/>
        </authorList>
    </citation>
    <scope>IDENTIFICATION</scope>
    <source>
        <tissue evidence="4">Entire body</tissue>
    </source>
</reference>
<keyword evidence="1" id="KW-0833">Ubl conjugation pathway</keyword>
<dbReference type="RefSeq" id="XP_018330654.1">
    <property type="nucleotide sequence ID" value="XM_018475152.2"/>
</dbReference>
<dbReference type="InParanoid" id="A0A1W4X3J2"/>
<dbReference type="KEGG" id="apln:108740712"/>
<dbReference type="InterPro" id="IPR001810">
    <property type="entry name" value="F-box_dom"/>
</dbReference>
<dbReference type="SUPFAM" id="SSF52047">
    <property type="entry name" value="RNI-like"/>
    <property type="match status" value="1"/>
</dbReference>
<dbReference type="InterPro" id="IPR032675">
    <property type="entry name" value="LRR_dom_sf"/>
</dbReference>
<dbReference type="InterPro" id="IPR036047">
    <property type="entry name" value="F-box-like_dom_sf"/>
</dbReference>
<dbReference type="PANTHER" id="PTHR13382">
    <property type="entry name" value="MITOCHONDRIAL ATP SYNTHASE COUPLING FACTOR B"/>
    <property type="match status" value="1"/>
</dbReference>
<proteinExistence type="predicted"/>
<evidence type="ECO:0000259" key="2">
    <source>
        <dbReference type="PROSITE" id="PS50181"/>
    </source>
</evidence>
<dbReference type="PROSITE" id="PS50181">
    <property type="entry name" value="FBOX"/>
    <property type="match status" value="1"/>
</dbReference>
<dbReference type="SUPFAM" id="SSF81383">
    <property type="entry name" value="F-box domain"/>
    <property type="match status" value="1"/>
</dbReference>
<sequence length="436" mass="50492">MKTLLLSHDVTFRKQAERRFTTKISNNTSVSSRLSNFTKSPTWFHDLPLEVLLKIFSNFSEKELRKNIIPVCQKWRYAALKPQLWKCFEVVGGKIPLNRICYEINRFPYLQIVVLKSVHDPKQIIRQVCRCLSNLKELTIKDCEEIPEKTLINVLYSCRNLEKLNLSGTPFRGKKVFEDISLLPNLKSLNLAKNPYITIQKLTTCVLNCTGLEEFRLSKWVSLDEILKFDDQDVSPILLNLSSSLRSLTLDCSNLTTNSFNKIFTCNCLERLSLHRAKHLDGEMFAKLHRYFPALTVLKVKHASQISDANIVQLFTEGEEIMENLQTLDLSGCWQLTDNGLRCIINCCKNLNRLSLQGCKRLTSVSPLLDINLNFLNIAFNVNMDIENVENLKIKELIIDEQQEKQIFEKVTGVIVWVSRSEYRKCLRKMNMSFEK</sequence>
<dbReference type="Gene3D" id="3.80.10.10">
    <property type="entry name" value="Ribonuclease Inhibitor"/>
    <property type="match status" value="2"/>
</dbReference>